<dbReference type="InterPro" id="IPR002307">
    <property type="entry name" value="Tyr-tRNA-ligase"/>
</dbReference>
<keyword evidence="6 9" id="KW-0648">Protein biosynthesis</keyword>
<evidence type="ECO:0000256" key="7">
    <source>
        <dbReference type="ARBA" id="ARBA00023146"/>
    </source>
</evidence>
<feature type="domain" description="RNA-binding S4" evidence="11">
    <location>
        <begin position="343"/>
        <end position="405"/>
    </location>
</feature>
<evidence type="ECO:0000256" key="4">
    <source>
        <dbReference type="ARBA" id="ARBA00022840"/>
    </source>
</evidence>
<evidence type="ECO:0000256" key="6">
    <source>
        <dbReference type="ARBA" id="ARBA00022917"/>
    </source>
</evidence>
<dbReference type="HAMAP" id="MF_02007">
    <property type="entry name" value="Tyr_tRNA_synth_type2"/>
    <property type="match status" value="1"/>
</dbReference>
<organism evidence="12">
    <name type="scientific">candidate division WOR-3 bacterium</name>
    <dbReference type="NCBI Taxonomy" id="2052148"/>
    <lineage>
        <taxon>Bacteria</taxon>
        <taxon>Bacteria division WOR-3</taxon>
    </lineage>
</organism>
<comment type="similarity">
    <text evidence="9">Belongs to the class-I aminoacyl-tRNA synthetase family. TyrS type 2 subfamily.</text>
</comment>
<dbReference type="SUPFAM" id="SSF52374">
    <property type="entry name" value="Nucleotidylyl transferase"/>
    <property type="match status" value="1"/>
</dbReference>
<dbReference type="InterPro" id="IPR024108">
    <property type="entry name" value="Tyr-tRNA-ligase_bac_2"/>
</dbReference>
<comment type="subunit">
    <text evidence="9">Homodimer.</text>
</comment>
<dbReference type="Gene3D" id="3.10.290.10">
    <property type="entry name" value="RNA-binding S4 domain"/>
    <property type="match status" value="1"/>
</dbReference>
<keyword evidence="5 10" id="KW-0694">RNA-binding</keyword>
<dbReference type="InterPro" id="IPR024088">
    <property type="entry name" value="Tyr-tRNA-ligase_bac-type"/>
</dbReference>
<accession>A0A7C3YS19</accession>
<evidence type="ECO:0000256" key="5">
    <source>
        <dbReference type="ARBA" id="ARBA00022884"/>
    </source>
</evidence>
<dbReference type="Gene3D" id="3.40.50.620">
    <property type="entry name" value="HUPs"/>
    <property type="match status" value="1"/>
</dbReference>
<evidence type="ECO:0000256" key="2">
    <source>
        <dbReference type="ARBA" id="ARBA00022598"/>
    </source>
</evidence>
<dbReference type="EMBL" id="DTMQ01000009">
    <property type="protein sequence ID" value="HGE98714.1"/>
    <property type="molecule type" value="Genomic_DNA"/>
</dbReference>
<dbReference type="GO" id="GO:0003723">
    <property type="term" value="F:RNA binding"/>
    <property type="evidence" value="ECO:0007669"/>
    <property type="project" value="UniProtKB-KW"/>
</dbReference>
<protein>
    <recommendedName>
        <fullName evidence="9">Tyrosine--tRNA ligase</fullName>
        <ecNumber evidence="9">6.1.1.1</ecNumber>
    </recommendedName>
    <alternativeName>
        <fullName evidence="9">Tyrosyl-tRNA synthetase</fullName>
        <shortName evidence="9">TyrRS</shortName>
    </alternativeName>
</protein>
<dbReference type="GO" id="GO:0005524">
    <property type="term" value="F:ATP binding"/>
    <property type="evidence" value="ECO:0007669"/>
    <property type="project" value="UniProtKB-UniRule"/>
</dbReference>
<dbReference type="PRINTS" id="PR01040">
    <property type="entry name" value="TRNASYNTHTYR"/>
</dbReference>
<dbReference type="PANTHER" id="PTHR11766">
    <property type="entry name" value="TYROSYL-TRNA SYNTHETASE"/>
    <property type="match status" value="1"/>
</dbReference>
<evidence type="ECO:0000313" key="12">
    <source>
        <dbReference type="EMBL" id="HGE98714.1"/>
    </source>
</evidence>
<sequence length="407" mass="46611">MEKEVKSQLEILKSEPVPSQELVTEEELAERLKRSLLHSQPLRVKLGIDASGPEIHLGFAVVLRKLRRFQELGHIAVLIVGDFTGQIGDPSGRSKTRPQLTREEIEKNMARYQEQIFKILIPEKTEFRYNSEWNGALTSEEIINLTSKYTLARILEREDFSKRLKEGNPVYLHEILYPLFQGYDSVAIKADVELGGEDQFWNLLVGRELMREYNLPPQVIMTVPLLEGLDGKLKMSKSYNNYVGITEPPFEMFGKIMSIPDTMILRYFSLATNRSPSEIKEISERLKAGENPREIKSLLAKDIVTIYHSAEAAEKAASEFDRIFKYKELPEIIPTYRSPKEVISLVELLFTAKLLPSKSEARRKISEGGVYVDGEKIRDINHILSIDKEKIIRVGPRKFLKVLPPLT</sequence>
<dbReference type="InterPro" id="IPR014729">
    <property type="entry name" value="Rossmann-like_a/b/a_fold"/>
</dbReference>
<feature type="short sequence motif" description="'KMSKS' region" evidence="9">
    <location>
        <begin position="234"/>
        <end position="238"/>
    </location>
</feature>
<reference evidence="12" key="1">
    <citation type="journal article" date="2020" name="mSystems">
        <title>Genome- and Community-Level Interaction Insights into Carbon Utilization and Element Cycling Functions of Hydrothermarchaeota in Hydrothermal Sediment.</title>
        <authorList>
            <person name="Zhou Z."/>
            <person name="Liu Y."/>
            <person name="Xu W."/>
            <person name="Pan J."/>
            <person name="Luo Z.H."/>
            <person name="Li M."/>
        </authorList>
    </citation>
    <scope>NUCLEOTIDE SEQUENCE [LARGE SCALE GENOMIC DNA]</scope>
    <source>
        <strain evidence="12">SpSt-906</strain>
    </source>
</reference>
<proteinExistence type="inferred from homology"/>
<dbReference type="InterPro" id="IPR036986">
    <property type="entry name" value="S4_RNA-bd_sf"/>
</dbReference>
<dbReference type="FunFam" id="3.10.290.10:FF:000022">
    <property type="entry name" value="Tyrosine--tRNA ligase"/>
    <property type="match status" value="1"/>
</dbReference>
<comment type="caution">
    <text evidence="12">The sequence shown here is derived from an EMBL/GenBank/DDBJ whole genome shotgun (WGS) entry which is preliminary data.</text>
</comment>
<dbReference type="InterPro" id="IPR002942">
    <property type="entry name" value="S4_RNA-bd"/>
</dbReference>
<dbReference type="PROSITE" id="PS50889">
    <property type="entry name" value="S4"/>
    <property type="match status" value="1"/>
</dbReference>
<comment type="caution">
    <text evidence="9">Lacks conserved residue(s) required for the propagation of feature annotation.</text>
</comment>
<dbReference type="GO" id="GO:0004831">
    <property type="term" value="F:tyrosine-tRNA ligase activity"/>
    <property type="evidence" value="ECO:0007669"/>
    <property type="project" value="UniProtKB-UniRule"/>
</dbReference>
<evidence type="ECO:0000256" key="8">
    <source>
        <dbReference type="ARBA" id="ARBA00048248"/>
    </source>
</evidence>
<comment type="subcellular location">
    <subcellularLocation>
        <location evidence="9">Cytoplasm</location>
    </subcellularLocation>
</comment>
<dbReference type="NCBIfam" id="TIGR00234">
    <property type="entry name" value="tyrS"/>
    <property type="match status" value="1"/>
</dbReference>
<dbReference type="InterPro" id="IPR002305">
    <property type="entry name" value="aa-tRNA-synth_Ic"/>
</dbReference>
<dbReference type="CDD" id="cd00805">
    <property type="entry name" value="TyrRS_core"/>
    <property type="match status" value="1"/>
</dbReference>
<evidence type="ECO:0000256" key="10">
    <source>
        <dbReference type="PROSITE-ProRule" id="PRU00182"/>
    </source>
</evidence>
<dbReference type="InterPro" id="IPR054608">
    <property type="entry name" value="SYY-like_C"/>
</dbReference>
<gene>
    <name evidence="9" type="primary">tyrS</name>
    <name evidence="12" type="ORF">ENX07_01380</name>
</gene>
<dbReference type="AlphaFoldDB" id="A0A7C3YS19"/>
<dbReference type="GO" id="GO:0005829">
    <property type="term" value="C:cytosol"/>
    <property type="evidence" value="ECO:0007669"/>
    <property type="project" value="TreeGrafter"/>
</dbReference>
<dbReference type="PANTHER" id="PTHR11766:SF1">
    <property type="entry name" value="TYROSINE--TRNA LIGASE"/>
    <property type="match status" value="1"/>
</dbReference>
<name>A0A7C3YS19_UNCW3</name>
<dbReference type="SUPFAM" id="SSF55174">
    <property type="entry name" value="Alpha-L RNA-binding motif"/>
    <property type="match status" value="1"/>
</dbReference>
<comment type="function">
    <text evidence="9">Catalyzes the attachment of tyrosine to tRNA(Tyr) in a two-step reaction: tyrosine is first activated by ATP to form Tyr-AMP and then transferred to the acceptor end of tRNA(Tyr).</text>
</comment>
<dbReference type="SMART" id="SM00363">
    <property type="entry name" value="S4"/>
    <property type="match status" value="1"/>
</dbReference>
<keyword evidence="4 9" id="KW-0067">ATP-binding</keyword>
<keyword evidence="1 9" id="KW-0963">Cytoplasm</keyword>
<evidence type="ECO:0000256" key="9">
    <source>
        <dbReference type="HAMAP-Rule" id="MF_02007"/>
    </source>
</evidence>
<dbReference type="Pfam" id="PF22421">
    <property type="entry name" value="SYY_C-terminal"/>
    <property type="match status" value="1"/>
</dbReference>
<feature type="binding site" evidence="9">
    <location>
        <position position="237"/>
    </location>
    <ligand>
        <name>ATP</name>
        <dbReference type="ChEBI" id="CHEBI:30616"/>
    </ligand>
</feature>
<dbReference type="Gene3D" id="1.10.240.10">
    <property type="entry name" value="Tyrosyl-Transfer RNA Synthetase"/>
    <property type="match status" value="1"/>
</dbReference>
<keyword evidence="7 9" id="KW-0030">Aminoacyl-tRNA synthetase</keyword>
<evidence type="ECO:0000256" key="1">
    <source>
        <dbReference type="ARBA" id="ARBA00022490"/>
    </source>
</evidence>
<dbReference type="GO" id="GO:0006437">
    <property type="term" value="P:tyrosyl-tRNA aminoacylation"/>
    <property type="evidence" value="ECO:0007669"/>
    <property type="project" value="UniProtKB-UniRule"/>
</dbReference>
<dbReference type="EC" id="6.1.1.1" evidence="9"/>
<evidence type="ECO:0000256" key="3">
    <source>
        <dbReference type="ARBA" id="ARBA00022741"/>
    </source>
</evidence>
<keyword evidence="2 9" id="KW-0436">Ligase</keyword>
<dbReference type="CDD" id="cd00165">
    <property type="entry name" value="S4"/>
    <property type="match status" value="1"/>
</dbReference>
<comment type="catalytic activity">
    <reaction evidence="8 9">
        <text>tRNA(Tyr) + L-tyrosine + ATP = L-tyrosyl-tRNA(Tyr) + AMP + diphosphate + H(+)</text>
        <dbReference type="Rhea" id="RHEA:10220"/>
        <dbReference type="Rhea" id="RHEA-COMP:9706"/>
        <dbReference type="Rhea" id="RHEA-COMP:9707"/>
        <dbReference type="ChEBI" id="CHEBI:15378"/>
        <dbReference type="ChEBI" id="CHEBI:30616"/>
        <dbReference type="ChEBI" id="CHEBI:33019"/>
        <dbReference type="ChEBI" id="CHEBI:58315"/>
        <dbReference type="ChEBI" id="CHEBI:78442"/>
        <dbReference type="ChEBI" id="CHEBI:78536"/>
        <dbReference type="ChEBI" id="CHEBI:456215"/>
        <dbReference type="EC" id="6.1.1.1"/>
    </reaction>
</comment>
<evidence type="ECO:0000259" key="11">
    <source>
        <dbReference type="SMART" id="SM00363"/>
    </source>
</evidence>
<dbReference type="Pfam" id="PF00579">
    <property type="entry name" value="tRNA-synt_1b"/>
    <property type="match status" value="1"/>
</dbReference>
<keyword evidence="3 9" id="KW-0547">Nucleotide-binding</keyword>